<evidence type="ECO:0000313" key="4">
    <source>
        <dbReference type="EMBL" id="PVX70663.1"/>
    </source>
</evidence>
<dbReference type="EMBL" id="QEOB01000036">
    <property type="protein sequence ID" value="PVX70663.1"/>
    <property type="molecule type" value="Genomic_DNA"/>
</dbReference>
<dbReference type="InterPro" id="IPR009057">
    <property type="entry name" value="Homeodomain-like_sf"/>
</dbReference>
<gene>
    <name evidence="4" type="ORF">C7402_13641</name>
</gene>
<dbReference type="Proteomes" id="UP000245712">
    <property type="component" value="Unassembled WGS sequence"/>
</dbReference>
<evidence type="ECO:0000313" key="5">
    <source>
        <dbReference type="Proteomes" id="UP000245712"/>
    </source>
</evidence>
<dbReference type="Pfam" id="PF01965">
    <property type="entry name" value="DJ-1_PfpI"/>
    <property type="match status" value="1"/>
</dbReference>
<protein>
    <submittedName>
        <fullName evidence="4">AraC family transcriptional regulator /AraC family transcriptional regulator with amidase-like domain</fullName>
    </submittedName>
</protein>
<dbReference type="SUPFAM" id="SSF52317">
    <property type="entry name" value="Class I glutamine amidotransferase-like"/>
    <property type="match status" value="1"/>
</dbReference>
<dbReference type="InterPro" id="IPR052158">
    <property type="entry name" value="INH-QAR"/>
</dbReference>
<accession>A0ABX5K7Z6</accession>
<dbReference type="PANTHER" id="PTHR43130">
    <property type="entry name" value="ARAC-FAMILY TRANSCRIPTIONAL REGULATOR"/>
    <property type="match status" value="1"/>
</dbReference>
<evidence type="ECO:0000259" key="3">
    <source>
        <dbReference type="PROSITE" id="PS01124"/>
    </source>
</evidence>
<feature type="domain" description="HTH araC/xylS-type" evidence="3">
    <location>
        <begin position="307"/>
        <end position="405"/>
    </location>
</feature>
<dbReference type="PANTHER" id="PTHR43130:SF3">
    <property type="entry name" value="HTH-TYPE TRANSCRIPTIONAL REGULATOR RV1931C"/>
    <property type="match status" value="1"/>
</dbReference>
<dbReference type="PROSITE" id="PS01124">
    <property type="entry name" value="HTH_ARAC_FAMILY_2"/>
    <property type="match status" value="1"/>
</dbReference>
<organism evidence="4 5">
    <name type="scientific">Paraburkholderia unamae</name>
    <dbReference type="NCBI Taxonomy" id="219649"/>
    <lineage>
        <taxon>Bacteria</taxon>
        <taxon>Pseudomonadati</taxon>
        <taxon>Pseudomonadota</taxon>
        <taxon>Betaproteobacteria</taxon>
        <taxon>Burkholderiales</taxon>
        <taxon>Burkholderiaceae</taxon>
        <taxon>Paraburkholderia</taxon>
    </lineage>
</organism>
<name>A0ABX5K7Z6_9BURK</name>
<dbReference type="InterPro" id="IPR018060">
    <property type="entry name" value="HTH_AraC"/>
</dbReference>
<dbReference type="SMART" id="SM00342">
    <property type="entry name" value="HTH_ARAC"/>
    <property type="match status" value="1"/>
</dbReference>
<dbReference type="Gene3D" id="3.40.50.880">
    <property type="match status" value="1"/>
</dbReference>
<keyword evidence="5" id="KW-1185">Reference proteome</keyword>
<dbReference type="Gene3D" id="1.10.10.60">
    <property type="entry name" value="Homeodomain-like"/>
    <property type="match status" value="1"/>
</dbReference>
<dbReference type="SUPFAM" id="SSF46689">
    <property type="entry name" value="Homeodomain-like"/>
    <property type="match status" value="2"/>
</dbReference>
<evidence type="ECO:0000256" key="1">
    <source>
        <dbReference type="ARBA" id="ARBA00023015"/>
    </source>
</evidence>
<dbReference type="InterPro" id="IPR029062">
    <property type="entry name" value="Class_I_gatase-like"/>
</dbReference>
<proteinExistence type="predicted"/>
<dbReference type="CDD" id="cd03137">
    <property type="entry name" value="GATase1_AraC_1"/>
    <property type="match status" value="1"/>
</dbReference>
<dbReference type="InterPro" id="IPR002818">
    <property type="entry name" value="DJ-1/PfpI"/>
</dbReference>
<evidence type="ECO:0000256" key="2">
    <source>
        <dbReference type="ARBA" id="ARBA00023163"/>
    </source>
</evidence>
<keyword evidence="2" id="KW-0804">Transcription</keyword>
<keyword evidence="1" id="KW-0805">Transcription regulation</keyword>
<sequence>MLRSGWKGGASFATAHRPIKLEKQELARHHALTQYRKDPLGEHRVHHRCRRRGPRRPDHDHGLPKLFIAASNGKFEWRYLRVLRKICRIDDFSWRFIMHRVGFFVCRGHDALDLAGPLSTFNQVATAAGRSPYDLHIISQAGGPVPGNTGLPIETKPVGRRTFDTVIFVGGDIEPMQTSENIAAARKLGARTTRVASVCTGAFLLAETGLLDGRRATTHWRYATQLQSRFPLAKVEGDSIYIADGHVWTSAGIASGIDLALAMIEKDMSAEIARTVSRLLVVPYRRPGGQSQFSAMSQMEPESDRIRIALNFAREHLAEALPVERLADAARLSLRHFGRAFRRETGETPARAVERLRVEAARLRLQDGSEPIEQIALAVGFTDSERMRRAFVKLHGHPPQSIRRASRLTSER</sequence>
<reference evidence="4 5" key="1">
    <citation type="submission" date="2018-05" db="EMBL/GenBank/DDBJ databases">
        <title>Genomic Encyclopedia of Type Strains, Phase IV (KMG-V): Genome sequencing to study the core and pangenomes of soil and plant-associated prokaryotes.</title>
        <authorList>
            <person name="Whitman W."/>
        </authorList>
    </citation>
    <scope>NUCLEOTIDE SEQUENCE [LARGE SCALE GENOMIC DNA]</scope>
    <source>
        <strain evidence="4 5">SCZa-39</strain>
    </source>
</reference>
<comment type="caution">
    <text evidence="4">The sequence shown here is derived from an EMBL/GenBank/DDBJ whole genome shotgun (WGS) entry which is preliminary data.</text>
</comment>
<dbReference type="Pfam" id="PF12833">
    <property type="entry name" value="HTH_18"/>
    <property type="match status" value="1"/>
</dbReference>